<name>A0ABU9X8Y5_9GAMM</name>
<dbReference type="EMBL" id="JBDGHN010000005">
    <property type="protein sequence ID" value="MEN2751866.1"/>
    <property type="molecule type" value="Genomic_DNA"/>
</dbReference>
<feature type="signal peptide" evidence="1">
    <location>
        <begin position="1"/>
        <end position="22"/>
    </location>
</feature>
<comment type="caution">
    <text evidence="2">The sequence shown here is derived from an EMBL/GenBank/DDBJ whole genome shotgun (WGS) entry which is preliminary data.</text>
</comment>
<gene>
    <name evidence="2" type="ORF">AAIR29_09495</name>
</gene>
<keyword evidence="1" id="KW-0732">Signal</keyword>
<evidence type="ECO:0000313" key="2">
    <source>
        <dbReference type="EMBL" id="MEN2751866.1"/>
    </source>
</evidence>
<organism evidence="2 3">
    <name type="scientific">Psychrobacter saeujeotis</name>
    <dbReference type="NCBI Taxonomy" id="3143436"/>
    <lineage>
        <taxon>Bacteria</taxon>
        <taxon>Pseudomonadati</taxon>
        <taxon>Pseudomonadota</taxon>
        <taxon>Gammaproteobacteria</taxon>
        <taxon>Moraxellales</taxon>
        <taxon>Moraxellaceae</taxon>
        <taxon>Psychrobacter</taxon>
    </lineage>
</organism>
<protein>
    <submittedName>
        <fullName evidence="2">Uncharacterized protein</fullName>
    </submittedName>
</protein>
<evidence type="ECO:0000313" key="3">
    <source>
        <dbReference type="Proteomes" id="UP001461960"/>
    </source>
</evidence>
<dbReference type="RefSeq" id="WP_299218600.1">
    <property type="nucleotide sequence ID" value="NZ_JBDGHN010000005.1"/>
</dbReference>
<sequence>MQKRTLSLIIGAALVMPSIAMAAPMDQGNITPADMRDTPAPNTLQAEIEGPDGELLATQPGEVESDVNITETNPNEMNDPNMMGNLDEMNDPNMMSNPDEMNDPDMMSNPDEMNEPNMMGNPDEMTNLDSEQAAPQALNQQHSNTEYQPLIAGEVLNDDPNSANAAVTLQEKTKDNRGELLATQPAEVEFSENRRVMPR</sequence>
<feature type="chain" id="PRO_5046082078" evidence="1">
    <location>
        <begin position="23"/>
        <end position="199"/>
    </location>
</feature>
<proteinExistence type="predicted"/>
<evidence type="ECO:0000256" key="1">
    <source>
        <dbReference type="SAM" id="SignalP"/>
    </source>
</evidence>
<reference evidence="2 3" key="1">
    <citation type="submission" date="2024-05" db="EMBL/GenBank/DDBJ databases">
        <authorList>
            <person name="Kim H.-Y."/>
            <person name="Kim E."/>
            <person name="Cai Y."/>
            <person name="Yang S.-M."/>
            <person name="Lee W."/>
        </authorList>
    </citation>
    <scope>NUCLEOTIDE SEQUENCE [LARGE SCALE GENOMIC DNA]</scope>
    <source>
        <strain evidence="2 3">FBL11</strain>
    </source>
</reference>
<keyword evidence="3" id="KW-1185">Reference proteome</keyword>
<accession>A0ABU9X8Y5</accession>
<dbReference type="Proteomes" id="UP001461960">
    <property type="component" value="Unassembled WGS sequence"/>
</dbReference>